<dbReference type="OrthoDB" id="9814124at2"/>
<accession>A0A845AG15</accession>
<keyword evidence="3" id="KW-1185">Reference proteome</keyword>
<dbReference type="InterPro" id="IPR036291">
    <property type="entry name" value="NAD(P)-bd_dom_sf"/>
</dbReference>
<sequence length="308" mass="33384">MVASGTLAITGATGFVGQAVLDDAARQGVGVRALTRKPQAEREGITWVHGTLDDAEALRRLAEGANAMLHIAALTNAAHPTQFEAANVVGTAAVIEACKQAGLKRLVFVSSLSAREPDLSDYGASKARAEDLVRESGLDWTIVRPPAVYGPRDKDMLDLFRAARLRVVPLPPKGRTSLIHVADLADVLLALVPTGKDVSGKLFEVDDGQPQGYLHREMARLLGIAVGRRRVLPLNLPARLLHAAARGDRLVRGMKAKLTPDRARYMVHADWVCDPVLAAPADRWQPRIGARTGFTETARWYRAHGWLK</sequence>
<name>A0A845AG15_9SPHN</name>
<dbReference type="InterPro" id="IPR051207">
    <property type="entry name" value="ComplexI_NDUFA9_subunit"/>
</dbReference>
<dbReference type="InterPro" id="IPR016040">
    <property type="entry name" value="NAD(P)-bd_dom"/>
</dbReference>
<dbReference type="Gene3D" id="3.40.50.720">
    <property type="entry name" value="NAD(P)-binding Rossmann-like Domain"/>
    <property type="match status" value="1"/>
</dbReference>
<dbReference type="SUPFAM" id="SSF51735">
    <property type="entry name" value="NAD(P)-binding Rossmann-fold domains"/>
    <property type="match status" value="1"/>
</dbReference>
<evidence type="ECO:0000313" key="3">
    <source>
        <dbReference type="Proteomes" id="UP000439780"/>
    </source>
</evidence>
<protein>
    <submittedName>
        <fullName evidence="2">NAD(P)H-binding protein</fullName>
    </submittedName>
</protein>
<reference evidence="2 3" key="1">
    <citation type="submission" date="2019-12" db="EMBL/GenBank/DDBJ databases">
        <title>Genomic-based taxomic classification of the family Erythrobacteraceae.</title>
        <authorList>
            <person name="Xu L."/>
        </authorList>
    </citation>
    <scope>NUCLEOTIDE SEQUENCE [LARGE SCALE GENOMIC DNA]</scope>
    <source>
        <strain evidence="2 3">KEMB 9005-328</strain>
    </source>
</reference>
<comment type="caution">
    <text evidence="2">The sequence shown here is derived from an EMBL/GenBank/DDBJ whole genome shotgun (WGS) entry which is preliminary data.</text>
</comment>
<dbReference type="PANTHER" id="PTHR12126:SF11">
    <property type="entry name" value="NADH DEHYDROGENASE [UBIQUINONE] 1 ALPHA SUBCOMPLEX SUBUNIT 9, MITOCHONDRIAL"/>
    <property type="match status" value="1"/>
</dbReference>
<dbReference type="EMBL" id="WTYA01000001">
    <property type="protein sequence ID" value="MXP27486.1"/>
    <property type="molecule type" value="Genomic_DNA"/>
</dbReference>
<proteinExistence type="predicted"/>
<dbReference type="Proteomes" id="UP000439780">
    <property type="component" value="Unassembled WGS sequence"/>
</dbReference>
<evidence type="ECO:0000259" key="1">
    <source>
        <dbReference type="Pfam" id="PF13460"/>
    </source>
</evidence>
<dbReference type="Pfam" id="PF13460">
    <property type="entry name" value="NAD_binding_10"/>
    <property type="match status" value="1"/>
</dbReference>
<dbReference type="AlphaFoldDB" id="A0A845AG15"/>
<dbReference type="PANTHER" id="PTHR12126">
    <property type="entry name" value="NADH-UBIQUINONE OXIDOREDUCTASE 39 KDA SUBUNIT-RELATED"/>
    <property type="match status" value="1"/>
</dbReference>
<evidence type="ECO:0000313" key="2">
    <source>
        <dbReference type="EMBL" id="MXP27486.1"/>
    </source>
</evidence>
<dbReference type="RefSeq" id="WP_160751771.1">
    <property type="nucleotide sequence ID" value="NZ_WTYA01000001.1"/>
</dbReference>
<organism evidence="2 3">
    <name type="scientific">Qipengyuania algicida</name>
    <dbReference type="NCBI Taxonomy" id="1836209"/>
    <lineage>
        <taxon>Bacteria</taxon>
        <taxon>Pseudomonadati</taxon>
        <taxon>Pseudomonadota</taxon>
        <taxon>Alphaproteobacteria</taxon>
        <taxon>Sphingomonadales</taxon>
        <taxon>Erythrobacteraceae</taxon>
        <taxon>Qipengyuania</taxon>
    </lineage>
</organism>
<dbReference type="GO" id="GO:0044877">
    <property type="term" value="F:protein-containing complex binding"/>
    <property type="evidence" value="ECO:0007669"/>
    <property type="project" value="TreeGrafter"/>
</dbReference>
<feature type="domain" description="NAD(P)-binding" evidence="1">
    <location>
        <begin position="11"/>
        <end position="191"/>
    </location>
</feature>
<gene>
    <name evidence="2" type="ORF">GRI58_01450</name>
</gene>